<dbReference type="Proteomes" id="UP001497497">
    <property type="component" value="Unassembled WGS sequence"/>
</dbReference>
<comment type="caution">
    <text evidence="2">The sequence shown here is derived from an EMBL/GenBank/DDBJ whole genome shotgun (WGS) entry which is preliminary data.</text>
</comment>
<keyword evidence="3" id="KW-1185">Reference proteome</keyword>
<evidence type="ECO:0000256" key="1">
    <source>
        <dbReference type="SAM" id="MobiDB-lite"/>
    </source>
</evidence>
<protein>
    <submittedName>
        <fullName evidence="2">Uncharacterized protein</fullName>
    </submittedName>
</protein>
<evidence type="ECO:0000313" key="2">
    <source>
        <dbReference type="EMBL" id="CAL1527585.1"/>
    </source>
</evidence>
<feature type="non-terminal residue" evidence="2">
    <location>
        <position position="112"/>
    </location>
</feature>
<feature type="region of interest" description="Disordered" evidence="1">
    <location>
        <begin position="93"/>
        <end position="112"/>
    </location>
</feature>
<organism evidence="2 3">
    <name type="scientific">Lymnaea stagnalis</name>
    <name type="common">Great pond snail</name>
    <name type="synonym">Helix stagnalis</name>
    <dbReference type="NCBI Taxonomy" id="6523"/>
    <lineage>
        <taxon>Eukaryota</taxon>
        <taxon>Metazoa</taxon>
        <taxon>Spiralia</taxon>
        <taxon>Lophotrochozoa</taxon>
        <taxon>Mollusca</taxon>
        <taxon>Gastropoda</taxon>
        <taxon>Heterobranchia</taxon>
        <taxon>Euthyneura</taxon>
        <taxon>Panpulmonata</taxon>
        <taxon>Hygrophila</taxon>
        <taxon>Lymnaeoidea</taxon>
        <taxon>Lymnaeidae</taxon>
        <taxon>Lymnaea</taxon>
    </lineage>
</organism>
<accession>A0AAV2H1S7</accession>
<dbReference type="AlphaFoldDB" id="A0AAV2H1S7"/>
<name>A0AAV2H1S7_LYMST</name>
<sequence length="112" mass="12701">MYVRKRKGDQVREIALGKSVHYHSTLKRLRGGGETVLGNTKAGEIITNTLQQLRQSAREAVKSLGDLYKTPVAQRVDPEDELHRKQPRMEVKINQANTNTNTNINISRYETA</sequence>
<feature type="compositionally biased region" description="Low complexity" evidence="1">
    <location>
        <begin position="93"/>
        <end position="106"/>
    </location>
</feature>
<evidence type="ECO:0000313" key="3">
    <source>
        <dbReference type="Proteomes" id="UP001497497"/>
    </source>
</evidence>
<dbReference type="EMBL" id="CAXITT010000019">
    <property type="protein sequence ID" value="CAL1527585.1"/>
    <property type="molecule type" value="Genomic_DNA"/>
</dbReference>
<proteinExistence type="predicted"/>
<reference evidence="2 3" key="1">
    <citation type="submission" date="2024-04" db="EMBL/GenBank/DDBJ databases">
        <authorList>
            <consortium name="Genoscope - CEA"/>
            <person name="William W."/>
        </authorList>
    </citation>
    <scope>NUCLEOTIDE SEQUENCE [LARGE SCALE GENOMIC DNA]</scope>
</reference>
<gene>
    <name evidence="2" type="ORF">GSLYS_00001755001</name>
</gene>